<dbReference type="Proteomes" id="UP000183810">
    <property type="component" value="Chromosome"/>
</dbReference>
<dbReference type="KEGG" id="nsl:BOX37_26650"/>
<dbReference type="EMBL" id="CP018082">
    <property type="protein sequence ID" value="APE36921.1"/>
    <property type="molecule type" value="Genomic_DNA"/>
</dbReference>
<reference evidence="1" key="1">
    <citation type="submission" date="2016-11" db="EMBL/GenBank/DDBJ databases">
        <authorList>
            <person name="Jaros S."/>
            <person name="Januszkiewicz K."/>
            <person name="Wedrychowicz H."/>
        </authorList>
    </citation>
    <scope>NUCLEOTIDE SEQUENCE [LARGE SCALE GENOMIC DNA]</scope>
    <source>
        <strain evidence="1">Y48</strain>
    </source>
</reference>
<evidence type="ECO:0000313" key="1">
    <source>
        <dbReference type="EMBL" id="APE36921.1"/>
    </source>
</evidence>
<dbReference type="AlphaFoldDB" id="A0A1J0VY41"/>
<name>A0A1J0VY41_9NOCA</name>
<accession>A0A1J0VY41</accession>
<dbReference type="RefSeq" id="WP_071930106.1">
    <property type="nucleotide sequence ID" value="NZ_CP018082.1"/>
</dbReference>
<organism evidence="1 2">
    <name type="scientific">Nocardia mangyaensis</name>
    <dbReference type="NCBI Taxonomy" id="2213200"/>
    <lineage>
        <taxon>Bacteria</taxon>
        <taxon>Bacillati</taxon>
        <taxon>Actinomycetota</taxon>
        <taxon>Actinomycetes</taxon>
        <taxon>Mycobacteriales</taxon>
        <taxon>Nocardiaceae</taxon>
        <taxon>Nocardia</taxon>
    </lineage>
</organism>
<sequence length="108" mass="11409">MPDRSGPILDIDDPQEITSAASVFTTAVHTATGSAAGSADTLRPQTKPASDLDRMMCDQLSWVRSTFEAAARSSAGRADDVVVDALFGTSALENTDVDNGSRTRYESI</sequence>
<protein>
    <submittedName>
        <fullName evidence="1">Uncharacterized protein</fullName>
    </submittedName>
</protein>
<evidence type="ECO:0000313" key="2">
    <source>
        <dbReference type="Proteomes" id="UP000183810"/>
    </source>
</evidence>
<proteinExistence type="predicted"/>
<keyword evidence="2" id="KW-1185">Reference proteome</keyword>
<gene>
    <name evidence="1" type="ORF">BOX37_26650</name>
</gene>